<reference evidence="1 2" key="1">
    <citation type="submission" date="2019-02" db="EMBL/GenBank/DDBJ databases">
        <title>Deep-cultivation of Planctomycetes and their phenomic and genomic characterization uncovers novel biology.</title>
        <authorList>
            <person name="Wiegand S."/>
            <person name="Jogler M."/>
            <person name="Boedeker C."/>
            <person name="Pinto D."/>
            <person name="Vollmers J."/>
            <person name="Rivas-Marin E."/>
            <person name="Kohn T."/>
            <person name="Peeters S.H."/>
            <person name="Heuer A."/>
            <person name="Rast P."/>
            <person name="Oberbeckmann S."/>
            <person name="Bunk B."/>
            <person name="Jeske O."/>
            <person name="Meyerdierks A."/>
            <person name="Storesund J.E."/>
            <person name="Kallscheuer N."/>
            <person name="Luecker S."/>
            <person name="Lage O.M."/>
            <person name="Pohl T."/>
            <person name="Merkel B.J."/>
            <person name="Hornburger P."/>
            <person name="Mueller R.-W."/>
            <person name="Bruemmer F."/>
            <person name="Labrenz M."/>
            <person name="Spormann A.M."/>
            <person name="Op den Camp H."/>
            <person name="Overmann J."/>
            <person name="Amann R."/>
            <person name="Jetten M.S.M."/>
            <person name="Mascher T."/>
            <person name="Medema M.H."/>
            <person name="Devos D.P."/>
            <person name="Kaster A.-K."/>
            <person name="Ovreas L."/>
            <person name="Rohde M."/>
            <person name="Galperin M.Y."/>
            <person name="Jogler C."/>
        </authorList>
    </citation>
    <scope>NUCLEOTIDE SEQUENCE [LARGE SCALE GENOMIC DNA]</scope>
    <source>
        <strain evidence="1 2">Q31a</strain>
    </source>
</reference>
<dbReference type="EMBL" id="CP036298">
    <property type="protein sequence ID" value="QDV25347.1"/>
    <property type="molecule type" value="Genomic_DNA"/>
</dbReference>
<keyword evidence="2" id="KW-1185">Reference proteome</keyword>
<sequence length="165" mass="18457">MSLENDRLRIKRGQLPKQVNAATDSASVSMADDLVGHCPCILYASRWQRDATGREGARVEVQRPVRTEVVTTNIPVEKQRCGSPGKFFLQFGGAVPEYNQAVRWLESYRRRQILINAATELLQIGRNRREVLPASVCKVDLSAVFASLRGARPTRLGECNEFGLE</sequence>
<name>A0A518G9S5_9BACT</name>
<dbReference type="Proteomes" id="UP000318017">
    <property type="component" value="Chromosome"/>
</dbReference>
<organism evidence="1 2">
    <name type="scientific">Aureliella helgolandensis</name>
    <dbReference type="NCBI Taxonomy" id="2527968"/>
    <lineage>
        <taxon>Bacteria</taxon>
        <taxon>Pseudomonadati</taxon>
        <taxon>Planctomycetota</taxon>
        <taxon>Planctomycetia</taxon>
        <taxon>Pirellulales</taxon>
        <taxon>Pirellulaceae</taxon>
        <taxon>Aureliella</taxon>
    </lineage>
</organism>
<gene>
    <name evidence="1" type="ORF">Q31a_36720</name>
</gene>
<dbReference type="KEGG" id="ahel:Q31a_36720"/>
<evidence type="ECO:0000313" key="1">
    <source>
        <dbReference type="EMBL" id="QDV25347.1"/>
    </source>
</evidence>
<protein>
    <submittedName>
        <fullName evidence="1">Uncharacterized protein</fullName>
    </submittedName>
</protein>
<dbReference type="AlphaFoldDB" id="A0A518G9S5"/>
<evidence type="ECO:0000313" key="2">
    <source>
        <dbReference type="Proteomes" id="UP000318017"/>
    </source>
</evidence>
<accession>A0A518G9S5</accession>
<dbReference type="RefSeq" id="WP_145080287.1">
    <property type="nucleotide sequence ID" value="NZ_CP036298.1"/>
</dbReference>
<proteinExistence type="predicted"/>